<keyword evidence="1" id="KW-0812">Transmembrane</keyword>
<dbReference type="RefSeq" id="WP_151189170.1">
    <property type="nucleotide sequence ID" value="NZ_CP043626.1"/>
</dbReference>
<keyword evidence="1" id="KW-1133">Transmembrane helix</keyword>
<feature type="transmembrane region" description="Helical" evidence="1">
    <location>
        <begin position="52"/>
        <end position="71"/>
    </location>
</feature>
<feature type="transmembrane region" description="Helical" evidence="1">
    <location>
        <begin position="77"/>
        <end position="98"/>
    </location>
</feature>
<accession>A0A9X7N4U7</accession>
<dbReference type="Proteomes" id="UP000326659">
    <property type="component" value="Chromosome"/>
</dbReference>
<evidence type="ECO:0000313" key="2">
    <source>
        <dbReference type="EMBL" id="QEY75118.1"/>
    </source>
</evidence>
<gene>
    <name evidence="2" type="ORF">F1C79_27770</name>
</gene>
<name>A0A9X7N4U7_PSEDE</name>
<evidence type="ECO:0000256" key="1">
    <source>
        <dbReference type="SAM" id="Phobius"/>
    </source>
</evidence>
<protein>
    <submittedName>
        <fullName evidence="2">Uncharacterized protein</fullName>
    </submittedName>
</protein>
<dbReference type="EMBL" id="CP043626">
    <property type="protein sequence ID" value="QEY75118.1"/>
    <property type="molecule type" value="Genomic_DNA"/>
</dbReference>
<organism evidence="2 3">
    <name type="scientific">Pseudomonas denitrificans</name>
    <dbReference type="NCBI Taxonomy" id="43306"/>
    <lineage>
        <taxon>Bacteria</taxon>
        <taxon>Pseudomonadati</taxon>
        <taxon>Pseudomonadota</taxon>
        <taxon>Gammaproteobacteria</taxon>
        <taxon>Pseudomonadales</taxon>
        <taxon>Pseudomonadaceae</taxon>
        <taxon>Halopseudomonas</taxon>
    </lineage>
</organism>
<sequence>MSKGPQKFTIDVVQTHDNTSQEVITITRDKLKLVVIEHIGRMENSSSWQMPLSLLVTIVLVLCTADFRAFISLDPPFWKAVFYIGAVLSLIWLAVCLWRVNKAPTIDELINAAANKTEL</sequence>
<reference evidence="2 3" key="1">
    <citation type="submission" date="2019-09" db="EMBL/GenBank/DDBJ databases">
        <title>Prosopis cineraria nodule microbiome.</title>
        <authorList>
            <person name="Chaluvadi S.R."/>
            <person name="Ali R."/>
            <person name="Wang X."/>
        </authorList>
    </citation>
    <scope>NUCLEOTIDE SEQUENCE [LARGE SCALE GENOMIC DNA]</scope>
    <source>
        <strain evidence="2 3">BG1</strain>
    </source>
</reference>
<dbReference type="OrthoDB" id="9968392at2"/>
<dbReference type="KEGG" id="pden:F1C79_27770"/>
<proteinExistence type="predicted"/>
<dbReference type="AlphaFoldDB" id="A0A9X7N4U7"/>
<keyword evidence="3" id="KW-1185">Reference proteome</keyword>
<evidence type="ECO:0000313" key="3">
    <source>
        <dbReference type="Proteomes" id="UP000326659"/>
    </source>
</evidence>
<keyword evidence="1" id="KW-0472">Membrane</keyword>